<keyword evidence="1" id="KW-0732">Signal</keyword>
<dbReference type="Proteomes" id="UP000244193">
    <property type="component" value="Chromosome"/>
</dbReference>
<evidence type="ECO:0000259" key="2">
    <source>
        <dbReference type="Pfam" id="PF13568"/>
    </source>
</evidence>
<gene>
    <name evidence="3" type="ORF">HYN48_03810</name>
</gene>
<feature type="domain" description="Outer membrane protein beta-barrel" evidence="2">
    <location>
        <begin position="28"/>
        <end position="185"/>
    </location>
</feature>
<organism evidence="3 4">
    <name type="scientific">Flavobacterium magnum</name>
    <dbReference type="NCBI Taxonomy" id="2162713"/>
    <lineage>
        <taxon>Bacteria</taxon>
        <taxon>Pseudomonadati</taxon>
        <taxon>Bacteroidota</taxon>
        <taxon>Flavobacteriia</taxon>
        <taxon>Flavobacteriales</taxon>
        <taxon>Flavobacteriaceae</taxon>
        <taxon>Flavobacterium</taxon>
    </lineage>
</organism>
<dbReference type="EMBL" id="CP028811">
    <property type="protein sequence ID" value="AWA29283.1"/>
    <property type="molecule type" value="Genomic_DNA"/>
</dbReference>
<name>A0A2S0RC41_9FLAO</name>
<reference evidence="3 4" key="1">
    <citation type="submission" date="2018-04" db="EMBL/GenBank/DDBJ databases">
        <title>Genome sequencing of Flavobacterium sp. HYN0048.</title>
        <authorList>
            <person name="Yi H."/>
            <person name="Baek C."/>
        </authorList>
    </citation>
    <scope>NUCLEOTIDE SEQUENCE [LARGE SCALE GENOMIC DNA]</scope>
    <source>
        <strain evidence="3 4">HYN0048</strain>
    </source>
</reference>
<keyword evidence="4" id="KW-1185">Reference proteome</keyword>
<dbReference type="OrthoDB" id="1143271at2"/>
<evidence type="ECO:0000313" key="3">
    <source>
        <dbReference type="EMBL" id="AWA29283.1"/>
    </source>
</evidence>
<proteinExistence type="predicted"/>
<feature type="chain" id="PRO_5015423870" description="Outer membrane protein beta-barrel domain-containing protein" evidence="1">
    <location>
        <begin position="19"/>
        <end position="211"/>
    </location>
</feature>
<dbReference type="Pfam" id="PF13568">
    <property type="entry name" value="OMP_b-brl_2"/>
    <property type="match status" value="1"/>
</dbReference>
<evidence type="ECO:0000256" key="1">
    <source>
        <dbReference type="SAM" id="SignalP"/>
    </source>
</evidence>
<dbReference type="RefSeq" id="WP_108369868.1">
    <property type="nucleotide sequence ID" value="NZ_CP028811.1"/>
</dbReference>
<accession>A0A2S0RC41</accession>
<sequence>MKNIILLCATVISFTATAQYDYEDSNMIGITGGINQMTMVSDGLQTKGGTGWNAGLSVRGNFYNNWDMVYAMQFSEYHFSVASTNAIGIPREADYTMSGGQVTLQFSYKIVPRHFSVEIGPAFHFQGKMDYDRQQKEDLVVGTPLTVEQLRDISKFNVSPVVGLTAGFLKFRANVSYQYGVLNTFERVNKNHGSHISAHPGVLNANLVFYL</sequence>
<dbReference type="AlphaFoldDB" id="A0A2S0RC41"/>
<protein>
    <recommendedName>
        <fullName evidence="2">Outer membrane protein beta-barrel domain-containing protein</fullName>
    </recommendedName>
</protein>
<dbReference type="KEGG" id="fmg:HYN48_03810"/>
<dbReference type="InterPro" id="IPR025665">
    <property type="entry name" value="Beta-barrel_OMP_2"/>
</dbReference>
<feature type="signal peptide" evidence="1">
    <location>
        <begin position="1"/>
        <end position="18"/>
    </location>
</feature>
<evidence type="ECO:0000313" key="4">
    <source>
        <dbReference type="Proteomes" id="UP000244193"/>
    </source>
</evidence>